<evidence type="ECO:0000256" key="1">
    <source>
        <dbReference type="ARBA" id="ARBA00022723"/>
    </source>
</evidence>
<keyword evidence="3" id="KW-0862">Zinc</keyword>
<dbReference type="InterPro" id="IPR001841">
    <property type="entry name" value="Znf_RING"/>
</dbReference>
<dbReference type="InterPro" id="IPR032675">
    <property type="entry name" value="LRR_dom_sf"/>
</dbReference>
<dbReference type="PANTHER" id="PTHR22791:SF6">
    <property type="entry name" value="RING-TYPE DOMAIN-CONTAINING PROTEIN"/>
    <property type="match status" value="1"/>
</dbReference>
<name>A0A6J1TPP7_FRAOC</name>
<evidence type="ECO:0000256" key="3">
    <source>
        <dbReference type="ARBA" id="ARBA00022833"/>
    </source>
</evidence>
<dbReference type="OrthoDB" id="654191at2759"/>
<dbReference type="PROSITE" id="PS00518">
    <property type="entry name" value="ZF_RING_1"/>
    <property type="match status" value="1"/>
</dbReference>
<evidence type="ECO:0000259" key="4">
    <source>
        <dbReference type="PROSITE" id="PS50089"/>
    </source>
</evidence>
<dbReference type="PANTHER" id="PTHR22791">
    <property type="entry name" value="RING-TYPE DOMAIN-CONTAINING PROTEIN"/>
    <property type="match status" value="1"/>
</dbReference>
<dbReference type="InterPro" id="IPR017907">
    <property type="entry name" value="Znf_RING_CS"/>
</dbReference>
<dbReference type="Gene3D" id="3.30.40.10">
    <property type="entry name" value="Zinc/RING finger domain, C3HC4 (zinc finger)"/>
    <property type="match status" value="1"/>
</dbReference>
<dbReference type="Proteomes" id="UP000504606">
    <property type="component" value="Unplaced"/>
</dbReference>
<keyword evidence="1" id="KW-0479">Metal-binding</keyword>
<evidence type="ECO:0000313" key="6">
    <source>
        <dbReference type="RefSeq" id="XP_026292736.2"/>
    </source>
</evidence>
<dbReference type="InterPro" id="IPR051435">
    <property type="entry name" value="RING_finger_E3_ubiq-ligases"/>
</dbReference>
<keyword evidence="2" id="KW-0863">Zinc-finger</keyword>
<evidence type="ECO:0000256" key="2">
    <source>
        <dbReference type="ARBA" id="ARBA00022771"/>
    </source>
</evidence>
<dbReference type="AlphaFoldDB" id="A0A6J1TPP7"/>
<gene>
    <name evidence="6" type="primary">LOC113217104</name>
</gene>
<dbReference type="SMART" id="SM00184">
    <property type="entry name" value="RING"/>
    <property type="match status" value="1"/>
</dbReference>
<sequence>MELQCDKCFVQFDLNQHRPKSLPCGHTLCKECVRTPAFATKCPTCSMHLAADTDELPDNLLVVRMIEDGLPARGDDPQVQQLRSDVDAGRKLVQQLRRMVPLAVAALTQLLDSAVANLRQTEEALGKLQRQGATDGSPTPEQVQLAVQLRDSLQLLSTNKYSVTAEQGGDTWRASGVELSPSDHVSRLLLLQLRASEQLQKDDVYIGPPGLSTLSIVDDDLKGEKLKVDDILRDGPRWKNIRTLKNLTGSHTEKLLRVLAPQLEELEISDGEALPSQMEEVKKMTSLKRLLVDCDINCSDYPELPLQLEELSICFPSAKQLRCVQHMPRLRSLNIEFYPADAHPVLFRPPLAGRLLWLGLMLNVEQKDMMFSLISASAATLRELHINTYTQEDGDFDHYFPELGPDLGACGLLALRRLVLRRPFTSNPCDDIDACLQQRQTLRDFLPSAEVVCYSCQKSYVLG</sequence>
<proteinExistence type="predicted"/>
<organism evidence="5 6">
    <name type="scientific">Frankliniella occidentalis</name>
    <name type="common">Western flower thrips</name>
    <name type="synonym">Euthrips occidentalis</name>
    <dbReference type="NCBI Taxonomy" id="133901"/>
    <lineage>
        <taxon>Eukaryota</taxon>
        <taxon>Metazoa</taxon>
        <taxon>Ecdysozoa</taxon>
        <taxon>Arthropoda</taxon>
        <taxon>Hexapoda</taxon>
        <taxon>Insecta</taxon>
        <taxon>Pterygota</taxon>
        <taxon>Neoptera</taxon>
        <taxon>Paraneoptera</taxon>
        <taxon>Thysanoptera</taxon>
        <taxon>Terebrantia</taxon>
        <taxon>Thripoidea</taxon>
        <taxon>Thripidae</taxon>
        <taxon>Frankliniella</taxon>
    </lineage>
</organism>
<dbReference type="GO" id="GO:0061630">
    <property type="term" value="F:ubiquitin protein ligase activity"/>
    <property type="evidence" value="ECO:0007669"/>
    <property type="project" value="TreeGrafter"/>
</dbReference>
<dbReference type="PROSITE" id="PS50089">
    <property type="entry name" value="ZF_RING_2"/>
    <property type="match status" value="1"/>
</dbReference>
<protein>
    <submittedName>
        <fullName evidence="6">Uncharacterized protein LOC113217104</fullName>
    </submittedName>
</protein>
<dbReference type="RefSeq" id="XP_026292736.2">
    <property type="nucleotide sequence ID" value="XM_026436951.2"/>
</dbReference>
<dbReference type="SUPFAM" id="SSF57850">
    <property type="entry name" value="RING/U-box"/>
    <property type="match status" value="1"/>
</dbReference>
<dbReference type="KEGG" id="foc:113217104"/>
<accession>A0A6J1TPP7</accession>
<dbReference type="InterPro" id="IPR013083">
    <property type="entry name" value="Znf_RING/FYVE/PHD"/>
</dbReference>
<dbReference type="Gene3D" id="3.80.10.10">
    <property type="entry name" value="Ribonuclease Inhibitor"/>
    <property type="match status" value="1"/>
</dbReference>
<reference evidence="6" key="1">
    <citation type="submission" date="2025-08" db="UniProtKB">
        <authorList>
            <consortium name="RefSeq"/>
        </authorList>
    </citation>
    <scope>IDENTIFICATION</scope>
    <source>
        <tissue evidence="6">Whole organism</tissue>
    </source>
</reference>
<feature type="domain" description="RING-type" evidence="4">
    <location>
        <begin position="5"/>
        <end position="46"/>
    </location>
</feature>
<dbReference type="GO" id="GO:0008270">
    <property type="term" value="F:zinc ion binding"/>
    <property type="evidence" value="ECO:0007669"/>
    <property type="project" value="UniProtKB-KW"/>
</dbReference>
<dbReference type="GeneID" id="113217104"/>
<keyword evidence="5" id="KW-1185">Reference proteome</keyword>
<evidence type="ECO:0000313" key="5">
    <source>
        <dbReference type="Proteomes" id="UP000504606"/>
    </source>
</evidence>
<dbReference type="GO" id="GO:0016567">
    <property type="term" value="P:protein ubiquitination"/>
    <property type="evidence" value="ECO:0007669"/>
    <property type="project" value="TreeGrafter"/>
</dbReference>